<keyword evidence="3" id="KW-1185">Reference proteome</keyword>
<accession>A0A2G9GE49</accession>
<feature type="region of interest" description="Disordered" evidence="1">
    <location>
        <begin position="1"/>
        <end position="24"/>
    </location>
</feature>
<proteinExistence type="predicted"/>
<evidence type="ECO:0000313" key="2">
    <source>
        <dbReference type="EMBL" id="PIN03566.1"/>
    </source>
</evidence>
<comment type="caution">
    <text evidence="2">The sequence shown here is derived from an EMBL/GenBank/DDBJ whole genome shotgun (WGS) entry which is preliminary data.</text>
</comment>
<dbReference type="OrthoDB" id="913607at2759"/>
<evidence type="ECO:0000256" key="1">
    <source>
        <dbReference type="SAM" id="MobiDB-lite"/>
    </source>
</evidence>
<sequence length="225" mass="25252">MGFGSDDNYDVKDAGSEGKGGEHEEAVLDLVAEGMRRGSTGVGKEQAWREREAARPTLELTGERDSGGDEEETADDIGEDNEVMDDISPTQLAVEELSVLSRRVRFPMDCRCVLPSSRAQASNPAPEGHFTVFTFYFRVGLTIPPDPLLVELVRTYGICLSQLIPNSFMYFTGFHYPFEEPRLPLSMEGFQSLFLMKKVPKELFFYFFPHLGCKFLGRVSSSWEP</sequence>
<dbReference type="AlphaFoldDB" id="A0A2G9GE49"/>
<evidence type="ECO:0000313" key="3">
    <source>
        <dbReference type="Proteomes" id="UP000231279"/>
    </source>
</evidence>
<name>A0A2G9GE49_9LAMI</name>
<dbReference type="Proteomes" id="UP000231279">
    <property type="component" value="Unassembled WGS sequence"/>
</dbReference>
<dbReference type="EMBL" id="NKXS01005475">
    <property type="protein sequence ID" value="PIN03566.1"/>
    <property type="molecule type" value="Genomic_DNA"/>
</dbReference>
<gene>
    <name evidence="2" type="ORF">CDL12_23908</name>
</gene>
<organism evidence="2 3">
    <name type="scientific">Handroanthus impetiginosus</name>
    <dbReference type="NCBI Taxonomy" id="429701"/>
    <lineage>
        <taxon>Eukaryota</taxon>
        <taxon>Viridiplantae</taxon>
        <taxon>Streptophyta</taxon>
        <taxon>Embryophyta</taxon>
        <taxon>Tracheophyta</taxon>
        <taxon>Spermatophyta</taxon>
        <taxon>Magnoliopsida</taxon>
        <taxon>eudicotyledons</taxon>
        <taxon>Gunneridae</taxon>
        <taxon>Pentapetalae</taxon>
        <taxon>asterids</taxon>
        <taxon>lamiids</taxon>
        <taxon>Lamiales</taxon>
        <taxon>Bignoniaceae</taxon>
        <taxon>Crescentiina</taxon>
        <taxon>Tabebuia alliance</taxon>
        <taxon>Handroanthus</taxon>
    </lineage>
</organism>
<reference evidence="3" key="1">
    <citation type="journal article" date="2018" name="Gigascience">
        <title>Genome assembly of the Pink Ipe (Handroanthus impetiginosus, Bignoniaceae), a highly valued, ecologically keystone Neotropical timber forest tree.</title>
        <authorList>
            <person name="Silva-Junior O.B."/>
            <person name="Grattapaglia D."/>
            <person name="Novaes E."/>
            <person name="Collevatti R.G."/>
        </authorList>
    </citation>
    <scope>NUCLEOTIDE SEQUENCE [LARGE SCALE GENOMIC DNA]</scope>
    <source>
        <strain evidence="3">cv. UFG-1</strain>
    </source>
</reference>
<feature type="compositionally biased region" description="Basic and acidic residues" evidence="1">
    <location>
        <begin position="9"/>
        <end position="24"/>
    </location>
</feature>
<feature type="region of interest" description="Disordered" evidence="1">
    <location>
        <begin position="38"/>
        <end position="76"/>
    </location>
</feature>
<protein>
    <submittedName>
        <fullName evidence="2">Uncharacterized protein</fullName>
    </submittedName>
</protein>